<organism evidence="1 2">
    <name type="scientific">Nonlabens spongiae</name>
    <dbReference type="NCBI Taxonomy" id="331648"/>
    <lineage>
        <taxon>Bacteria</taxon>
        <taxon>Pseudomonadati</taxon>
        <taxon>Bacteroidota</taxon>
        <taxon>Flavobacteriia</taxon>
        <taxon>Flavobacteriales</taxon>
        <taxon>Flavobacteriaceae</taxon>
        <taxon>Nonlabens</taxon>
    </lineage>
</organism>
<sequence>MAYGILTTSVKSLIGKKIRPNQFRYLKPKELKAMKVEIENLLKSKNGNYSFKAFLKNCNIESGSIQSLLTISNIGFFILHYEQRFKNSKMETLIAFLNQLDKREHRKFLIKEDVLPPLKMNLRDIDQKKTFIKKFKKLLVEYSQATNKDVHSILKERFLLELSDNTLKRYLTDNS</sequence>
<proteinExistence type="predicted"/>
<accession>A0A1W6MM81</accession>
<reference evidence="1 2" key="1">
    <citation type="submission" date="2016-11" db="EMBL/GenBank/DDBJ databases">
        <title>Trade-off between light-utilization and light-protection in marine flavobacteria.</title>
        <authorList>
            <person name="Kumagai Y."/>
        </authorList>
    </citation>
    <scope>NUCLEOTIDE SEQUENCE [LARGE SCALE GENOMIC DNA]</scope>
    <source>
        <strain evidence="1 2">JCM 13191</strain>
    </source>
</reference>
<name>A0A1W6MM81_9FLAO</name>
<protein>
    <submittedName>
        <fullName evidence="1">Uncharacterized protein</fullName>
    </submittedName>
</protein>
<dbReference type="STRING" id="331648.BST97_12125"/>
<evidence type="ECO:0000313" key="1">
    <source>
        <dbReference type="EMBL" id="ARN78677.1"/>
    </source>
</evidence>
<dbReference type="Proteomes" id="UP000193431">
    <property type="component" value="Chromosome"/>
</dbReference>
<evidence type="ECO:0000313" key="2">
    <source>
        <dbReference type="Proteomes" id="UP000193431"/>
    </source>
</evidence>
<keyword evidence="2" id="KW-1185">Reference proteome</keyword>
<dbReference type="EMBL" id="CP019344">
    <property type="protein sequence ID" value="ARN78677.1"/>
    <property type="molecule type" value="Genomic_DNA"/>
</dbReference>
<dbReference type="AlphaFoldDB" id="A0A1W6MM81"/>
<dbReference type="RefSeq" id="WP_085767482.1">
    <property type="nucleotide sequence ID" value="NZ_CP019344.1"/>
</dbReference>
<gene>
    <name evidence="1" type="ORF">BST97_12125</name>
</gene>